<evidence type="ECO:0000313" key="11">
    <source>
        <dbReference type="Proteomes" id="UP000033140"/>
    </source>
</evidence>
<evidence type="ECO:0000256" key="6">
    <source>
        <dbReference type="ARBA" id="ARBA00022989"/>
    </source>
</evidence>
<dbReference type="PANTHER" id="PTHR45649">
    <property type="entry name" value="AMINO-ACID PERMEASE BAT1"/>
    <property type="match status" value="1"/>
</dbReference>
<keyword evidence="4 9" id="KW-0812">Transmembrane</keyword>
<keyword evidence="6 9" id="KW-1133">Transmembrane helix</keyword>
<keyword evidence="5" id="KW-0029">Amino-acid transport</keyword>
<dbReference type="PIRSF" id="PIRSF006060">
    <property type="entry name" value="AA_transporter"/>
    <property type="match status" value="1"/>
</dbReference>
<dbReference type="RefSeq" id="XP_019023343.1">
    <property type="nucleotide sequence ID" value="XM_019166894.1"/>
</dbReference>
<feature type="transmembrane region" description="Helical" evidence="9">
    <location>
        <begin position="348"/>
        <end position="375"/>
    </location>
</feature>
<dbReference type="InterPro" id="IPR002293">
    <property type="entry name" value="AA/rel_permease1"/>
</dbReference>
<dbReference type="OrthoDB" id="10054429at2759"/>
<feature type="region of interest" description="Disordered" evidence="8">
    <location>
        <begin position="1"/>
        <end position="25"/>
    </location>
</feature>
<feature type="transmembrane region" description="Helical" evidence="9">
    <location>
        <begin position="60"/>
        <end position="80"/>
    </location>
</feature>
<keyword evidence="11" id="KW-1185">Reference proteome</keyword>
<dbReference type="AlphaFoldDB" id="A0A0E9NRZ8"/>
<dbReference type="Pfam" id="PF13520">
    <property type="entry name" value="AA_permease_2"/>
    <property type="match status" value="1"/>
</dbReference>
<comment type="subcellular location">
    <subcellularLocation>
        <location evidence="1">Membrane</location>
        <topology evidence="1">Multi-pass membrane protein</topology>
    </subcellularLocation>
</comment>
<dbReference type="Gene3D" id="1.20.1740.10">
    <property type="entry name" value="Amino acid/polyamine transporter I"/>
    <property type="match status" value="1"/>
</dbReference>
<feature type="transmembrane region" description="Helical" evidence="9">
    <location>
        <begin position="253"/>
        <end position="273"/>
    </location>
</feature>
<dbReference type="OMA" id="FWCIAIN"/>
<proteinExistence type="inferred from homology"/>
<dbReference type="GO" id="GO:0022857">
    <property type="term" value="F:transmembrane transporter activity"/>
    <property type="evidence" value="ECO:0007669"/>
    <property type="project" value="InterPro"/>
</dbReference>
<dbReference type="EMBL" id="BACD03000078">
    <property type="protein sequence ID" value="GAO52649.1"/>
    <property type="molecule type" value="Genomic_DNA"/>
</dbReference>
<dbReference type="InterPro" id="IPR004840">
    <property type="entry name" value="Amino_acid_permease_CS"/>
</dbReference>
<feature type="compositionally biased region" description="Basic and acidic residues" evidence="8">
    <location>
        <begin position="15"/>
        <end position="25"/>
    </location>
</feature>
<evidence type="ECO:0000256" key="7">
    <source>
        <dbReference type="ARBA" id="ARBA00023136"/>
    </source>
</evidence>
<evidence type="ECO:0000256" key="2">
    <source>
        <dbReference type="ARBA" id="ARBA00009523"/>
    </source>
</evidence>
<feature type="transmembrane region" description="Helical" evidence="9">
    <location>
        <begin position="294"/>
        <end position="316"/>
    </location>
</feature>
<dbReference type="GO" id="GO:0016020">
    <property type="term" value="C:membrane"/>
    <property type="evidence" value="ECO:0007669"/>
    <property type="project" value="UniProtKB-SubCell"/>
</dbReference>
<evidence type="ECO:0000256" key="5">
    <source>
        <dbReference type="ARBA" id="ARBA00022970"/>
    </source>
</evidence>
<evidence type="ECO:0000256" key="8">
    <source>
        <dbReference type="SAM" id="MobiDB-lite"/>
    </source>
</evidence>
<protein>
    <recommendedName>
        <fullName evidence="12">Amino acid permease/ SLC12A domain-containing protein</fullName>
    </recommendedName>
</protein>
<reference evidence="10 11" key="1">
    <citation type="journal article" date="2011" name="J. Gen. Appl. Microbiol.">
        <title>Draft genome sequencing of the enigmatic yeast Saitoella complicata.</title>
        <authorList>
            <person name="Nishida H."/>
            <person name="Hamamoto M."/>
            <person name="Sugiyama J."/>
        </authorList>
    </citation>
    <scope>NUCLEOTIDE SEQUENCE [LARGE SCALE GENOMIC DNA]</scope>
    <source>
        <strain evidence="10 11">NRRL Y-17804</strain>
    </source>
</reference>
<evidence type="ECO:0000313" key="10">
    <source>
        <dbReference type="EMBL" id="GAO52649.1"/>
    </source>
</evidence>
<evidence type="ECO:0000256" key="9">
    <source>
        <dbReference type="SAM" id="Phobius"/>
    </source>
</evidence>
<feature type="transmembrane region" description="Helical" evidence="9">
    <location>
        <begin position="494"/>
        <end position="515"/>
    </location>
</feature>
<evidence type="ECO:0000256" key="3">
    <source>
        <dbReference type="ARBA" id="ARBA00022448"/>
    </source>
</evidence>
<reference evidence="10 11" key="2">
    <citation type="journal article" date="2014" name="J. Gen. Appl. Microbiol.">
        <title>The early diverging ascomycetous budding yeast Saitoella complicata has three histone deacetylases belonging to the Clr6, Hos2, and Rpd3 lineages.</title>
        <authorList>
            <person name="Nishida H."/>
            <person name="Matsumoto T."/>
            <person name="Kondo S."/>
            <person name="Hamamoto M."/>
            <person name="Yoshikawa H."/>
        </authorList>
    </citation>
    <scope>NUCLEOTIDE SEQUENCE [LARGE SCALE GENOMIC DNA]</scope>
    <source>
        <strain evidence="10 11">NRRL Y-17804</strain>
    </source>
</reference>
<name>A0A0E9NRZ8_SAICN</name>
<dbReference type="PROSITE" id="PS00218">
    <property type="entry name" value="AMINO_ACID_PERMEASE_1"/>
    <property type="match status" value="1"/>
</dbReference>
<dbReference type="PANTHER" id="PTHR45649:SF9">
    <property type="entry name" value="AMINO-ACID PERMEASE 2"/>
    <property type="match status" value="1"/>
</dbReference>
<organism evidence="10 11">
    <name type="scientific">Saitoella complicata (strain BCRC 22490 / CBS 7301 / JCM 7358 / NBRC 10748 / NRRL Y-17804)</name>
    <dbReference type="NCBI Taxonomy" id="698492"/>
    <lineage>
        <taxon>Eukaryota</taxon>
        <taxon>Fungi</taxon>
        <taxon>Dikarya</taxon>
        <taxon>Ascomycota</taxon>
        <taxon>Taphrinomycotina</taxon>
        <taxon>Taphrinomycotina incertae sedis</taxon>
        <taxon>Saitoella</taxon>
    </lineage>
</organism>
<comment type="similarity">
    <text evidence="2">Belongs to the amino acid-polyamine-organocation (APC) superfamily.</text>
</comment>
<gene>
    <name evidence="10" type="ORF">G7K_6721-t1</name>
</gene>
<comment type="caution">
    <text evidence="10">The sequence shown here is derived from an EMBL/GenBank/DDBJ whole genome shotgun (WGS) entry which is preliminary data.</text>
</comment>
<dbReference type="GO" id="GO:0006865">
    <property type="term" value="P:amino acid transport"/>
    <property type="evidence" value="ECO:0007669"/>
    <property type="project" value="UniProtKB-KW"/>
</dbReference>
<sequence>MSSKAPIELSPVELGSRDASPHFDGSRENTLVVDDDAKLAQLGYKQEFVREFTSISTFSFAFSIMGVLASITSTFIYPLMSGGPAAVVWCWFAGSIFAFCLACSVAELVSAYPTSGGLYYTTKHLVPKKYVPVVAWCTGWLNLLGQTAGVASTDFALAQMILAGATMGSKYDAETGLFAYTPTNNHTVGVYVAIICFHGLWNSLPTKWFASITKYFAFINIAASIAVVATLFAKQDTLHSPSYVFGHVENNSGWSSTGFSFILGFLSVAWTMTDYDATAHIAEETHKAAIRAPVAIVSAVTGTFIVGLLLNITFAFTMGDPTLLTSSQTGMPISQLLYNVVGRKGALAIWPFIILVQNFTAVTALSATARTAFALARDQALPWSSQWAKMNKTVKIPLNAVWLIVVCCILLGLIALGSTEAIFAIFSLTSIAMDCSYIIPISARLIWGEQLGYTPGPFNLGFAGKVMSVISIVWVLFISTVLCFPTYMPVTPQNMNYAVVVLTGVALFSVFWWYVDAHKWYVGPRDNLEEAEAEALDYKQTPEIAEVRAALHVDDNSHR</sequence>
<evidence type="ECO:0000256" key="4">
    <source>
        <dbReference type="ARBA" id="ARBA00022692"/>
    </source>
</evidence>
<feature type="transmembrane region" description="Helical" evidence="9">
    <location>
        <begin position="215"/>
        <end position="233"/>
    </location>
</feature>
<evidence type="ECO:0000256" key="1">
    <source>
        <dbReference type="ARBA" id="ARBA00004141"/>
    </source>
</evidence>
<dbReference type="STRING" id="698492.A0A0E9NRZ8"/>
<keyword evidence="3" id="KW-0813">Transport</keyword>
<dbReference type="Proteomes" id="UP000033140">
    <property type="component" value="Unassembled WGS sequence"/>
</dbReference>
<keyword evidence="7 9" id="KW-0472">Membrane</keyword>
<feature type="transmembrane region" description="Helical" evidence="9">
    <location>
        <begin position="86"/>
        <end position="109"/>
    </location>
</feature>
<evidence type="ECO:0008006" key="12">
    <source>
        <dbReference type="Google" id="ProtNLM"/>
    </source>
</evidence>
<feature type="transmembrane region" description="Helical" evidence="9">
    <location>
        <begin position="396"/>
        <end position="416"/>
    </location>
</feature>
<feature type="transmembrane region" description="Helical" evidence="9">
    <location>
        <begin position="422"/>
        <end position="447"/>
    </location>
</feature>
<reference evidence="10 11" key="3">
    <citation type="journal article" date="2015" name="Genome Announc.">
        <title>Draft Genome Sequence of the Archiascomycetous Yeast Saitoella complicata.</title>
        <authorList>
            <person name="Yamauchi K."/>
            <person name="Kondo S."/>
            <person name="Hamamoto M."/>
            <person name="Takahashi Y."/>
            <person name="Ogura Y."/>
            <person name="Hayashi T."/>
            <person name="Nishida H."/>
        </authorList>
    </citation>
    <scope>NUCLEOTIDE SEQUENCE [LARGE SCALE GENOMIC DNA]</scope>
    <source>
        <strain evidence="10 11">NRRL Y-17804</strain>
    </source>
</reference>
<accession>A0A0E9NRZ8</accession>